<dbReference type="Pfam" id="PF02586">
    <property type="entry name" value="SRAP"/>
    <property type="match status" value="1"/>
</dbReference>
<evidence type="ECO:0000313" key="1">
    <source>
        <dbReference type="EMBL" id="BCZ83891.1"/>
    </source>
</evidence>
<organism evidence="1 2">
    <name type="scientific">Paraburkholderia terrae</name>
    <dbReference type="NCBI Taxonomy" id="311230"/>
    <lineage>
        <taxon>Bacteria</taxon>
        <taxon>Pseudomonadati</taxon>
        <taxon>Pseudomonadota</taxon>
        <taxon>Betaproteobacteria</taxon>
        <taxon>Burkholderiales</taxon>
        <taxon>Burkholderiaceae</taxon>
        <taxon>Paraburkholderia</taxon>
    </lineage>
</organism>
<proteinExistence type="predicted"/>
<dbReference type="Proteomes" id="UP001319874">
    <property type="component" value="Chromosome 3"/>
</dbReference>
<accession>A0ABM7TZ27</accession>
<reference evidence="1 2" key="1">
    <citation type="journal article" date="2022" name="Front. Microbiol.">
        <title>Identification and characterization of a novel class of self-sufficient cytochrome P450 hydroxylase involved in cyclohexanecarboxylate degradation in Paraburkholderia terrae strain KU-64.</title>
        <authorList>
            <person name="Yamamoto T."/>
            <person name="Hasegawa Y."/>
            <person name="Iwaki H."/>
        </authorList>
    </citation>
    <scope>NUCLEOTIDE SEQUENCE [LARGE SCALE GENOMIC DNA]</scope>
    <source>
        <strain evidence="1 2">KU-64</strain>
    </source>
</reference>
<protein>
    <submittedName>
        <fullName evidence="1">Uncharacterized protein</fullName>
    </submittedName>
</protein>
<sequence>MKYPSIGLNPIDGYFNGLLISSRTGADGLAKAEKLSTFNARSETAAKSFTFGNAWRHGQHCIIPVEAVYEPDWRSGSAVATRFSHVDGVPLGIAGL</sequence>
<name>A0ABM7TZ27_9BURK</name>
<dbReference type="InterPro" id="IPR036590">
    <property type="entry name" value="SRAP-like"/>
</dbReference>
<dbReference type="RefSeq" id="WP_229515796.1">
    <property type="nucleotide sequence ID" value="NZ_AP024957.1"/>
</dbReference>
<dbReference type="InterPro" id="IPR003738">
    <property type="entry name" value="SRAP"/>
</dbReference>
<dbReference type="EMBL" id="AP024957">
    <property type="protein sequence ID" value="BCZ83891.1"/>
    <property type="molecule type" value="Genomic_DNA"/>
</dbReference>
<dbReference type="SUPFAM" id="SSF143081">
    <property type="entry name" value="BB1717-like"/>
    <property type="match status" value="1"/>
</dbReference>
<dbReference type="Gene3D" id="3.90.1680.10">
    <property type="entry name" value="SOS response associated peptidase-like"/>
    <property type="match status" value="1"/>
</dbReference>
<keyword evidence="2" id="KW-1185">Reference proteome</keyword>
<evidence type="ECO:0000313" key="2">
    <source>
        <dbReference type="Proteomes" id="UP001319874"/>
    </source>
</evidence>
<gene>
    <name evidence="1" type="ORF">PTKU64_75660</name>
</gene>